<feature type="domain" description="CAAX prenyl protease 2/Lysostaphin resistance protein A-like" evidence="2">
    <location>
        <begin position="135"/>
        <end position="227"/>
    </location>
</feature>
<comment type="caution">
    <text evidence="3">The sequence shown here is derived from an EMBL/GenBank/DDBJ whole genome shotgun (WGS) entry which is preliminary data.</text>
</comment>
<keyword evidence="4" id="KW-1185">Reference proteome</keyword>
<keyword evidence="3" id="KW-0645">Protease</keyword>
<dbReference type="Proteomes" id="UP001519363">
    <property type="component" value="Unassembled WGS sequence"/>
</dbReference>
<feature type="transmembrane region" description="Helical" evidence="1">
    <location>
        <begin position="255"/>
        <end position="281"/>
    </location>
</feature>
<accession>A0ABS5AJ37</accession>
<keyword evidence="1" id="KW-0472">Membrane</keyword>
<feature type="transmembrane region" description="Helical" evidence="1">
    <location>
        <begin position="20"/>
        <end position="47"/>
    </location>
</feature>
<name>A0ABS5AJ37_9PSEU</name>
<evidence type="ECO:0000313" key="4">
    <source>
        <dbReference type="Proteomes" id="UP001519363"/>
    </source>
</evidence>
<feature type="transmembrane region" description="Helical" evidence="1">
    <location>
        <begin position="97"/>
        <end position="117"/>
    </location>
</feature>
<protein>
    <submittedName>
        <fullName evidence="3">Membrane protease YdiL (CAAX protease family)</fullName>
    </submittedName>
</protein>
<dbReference type="RefSeq" id="WP_086789519.1">
    <property type="nucleotide sequence ID" value="NZ_JAGIOO010000001.1"/>
</dbReference>
<sequence>MPSSFTAGMGTARRPTGPWLALVVAALVMLLVGGTVGAVVNVLATGTLTPDPGTLRGQLAMLVGGFLPVAGALWLWIRVKERRPFASVGFTSPPRHLATGILAAAGSFSLIVLITVLCGQTVVDGPPRWGVLGGVLLALLAYAVQASTEELLCRGFLLQALARRWGVLAGVVVQALLFAALHTGNIGGLQVLALVNLVLFGLFTAGWAIAEGGLWGVCGFHLAWNWVQGNVFGASVSGTPVETALLDLRNTGPSVWNGAAFGLEASLVTTAVLLLGCLLVLPRARQAVGVANDVPTGR</sequence>
<keyword evidence="3" id="KW-0378">Hydrolase</keyword>
<dbReference type="PANTHER" id="PTHR39430">
    <property type="entry name" value="MEMBRANE-ASSOCIATED PROTEASE-RELATED"/>
    <property type="match status" value="1"/>
</dbReference>
<dbReference type="InterPro" id="IPR003675">
    <property type="entry name" value="Rce1/LyrA-like_dom"/>
</dbReference>
<dbReference type="Pfam" id="PF02517">
    <property type="entry name" value="Rce1-like"/>
    <property type="match status" value="1"/>
</dbReference>
<dbReference type="GO" id="GO:0008233">
    <property type="term" value="F:peptidase activity"/>
    <property type="evidence" value="ECO:0007669"/>
    <property type="project" value="UniProtKB-KW"/>
</dbReference>
<dbReference type="EMBL" id="JAGIOO010000001">
    <property type="protein sequence ID" value="MBP2476229.1"/>
    <property type="molecule type" value="Genomic_DNA"/>
</dbReference>
<feature type="transmembrane region" description="Helical" evidence="1">
    <location>
        <begin position="165"/>
        <end position="184"/>
    </location>
</feature>
<feature type="transmembrane region" description="Helical" evidence="1">
    <location>
        <begin position="129"/>
        <end position="145"/>
    </location>
</feature>
<organism evidence="3 4">
    <name type="scientific">Crossiella equi</name>
    <dbReference type="NCBI Taxonomy" id="130796"/>
    <lineage>
        <taxon>Bacteria</taxon>
        <taxon>Bacillati</taxon>
        <taxon>Actinomycetota</taxon>
        <taxon>Actinomycetes</taxon>
        <taxon>Pseudonocardiales</taxon>
        <taxon>Pseudonocardiaceae</taxon>
        <taxon>Crossiella</taxon>
    </lineage>
</organism>
<keyword evidence="1" id="KW-0812">Transmembrane</keyword>
<proteinExistence type="predicted"/>
<reference evidence="3 4" key="1">
    <citation type="submission" date="2021-03" db="EMBL/GenBank/DDBJ databases">
        <title>Sequencing the genomes of 1000 actinobacteria strains.</title>
        <authorList>
            <person name="Klenk H.-P."/>
        </authorList>
    </citation>
    <scope>NUCLEOTIDE SEQUENCE [LARGE SCALE GENOMIC DNA]</scope>
    <source>
        <strain evidence="3 4">DSM 44580</strain>
    </source>
</reference>
<feature type="transmembrane region" description="Helical" evidence="1">
    <location>
        <begin position="59"/>
        <end position="77"/>
    </location>
</feature>
<feature type="transmembrane region" description="Helical" evidence="1">
    <location>
        <begin position="191"/>
        <end position="210"/>
    </location>
</feature>
<keyword evidence="1" id="KW-1133">Transmembrane helix</keyword>
<dbReference type="PANTHER" id="PTHR39430:SF1">
    <property type="entry name" value="PROTEASE"/>
    <property type="match status" value="1"/>
</dbReference>
<gene>
    <name evidence="3" type="ORF">JOF53_005101</name>
</gene>
<evidence type="ECO:0000259" key="2">
    <source>
        <dbReference type="Pfam" id="PF02517"/>
    </source>
</evidence>
<evidence type="ECO:0000313" key="3">
    <source>
        <dbReference type="EMBL" id="MBP2476229.1"/>
    </source>
</evidence>
<evidence type="ECO:0000256" key="1">
    <source>
        <dbReference type="SAM" id="Phobius"/>
    </source>
</evidence>
<dbReference type="GO" id="GO:0006508">
    <property type="term" value="P:proteolysis"/>
    <property type="evidence" value="ECO:0007669"/>
    <property type="project" value="UniProtKB-KW"/>
</dbReference>